<organism evidence="3 4">
    <name type="scientific">Sungouiella intermedia</name>
    <dbReference type="NCBI Taxonomy" id="45354"/>
    <lineage>
        <taxon>Eukaryota</taxon>
        <taxon>Fungi</taxon>
        <taxon>Dikarya</taxon>
        <taxon>Ascomycota</taxon>
        <taxon>Saccharomycotina</taxon>
        <taxon>Pichiomycetes</taxon>
        <taxon>Metschnikowiaceae</taxon>
        <taxon>Sungouiella</taxon>
    </lineage>
</organism>
<protein>
    <submittedName>
        <fullName evidence="3">CIC11C00000005883</fullName>
    </submittedName>
</protein>
<dbReference type="Gene3D" id="1.20.1250.20">
    <property type="entry name" value="MFS general substrate transporter like domains"/>
    <property type="match status" value="2"/>
</dbReference>
<accession>A0A1L0BBL1</accession>
<evidence type="ECO:0000256" key="1">
    <source>
        <dbReference type="ARBA" id="ARBA00004141"/>
    </source>
</evidence>
<keyword evidence="2" id="KW-0812">Transmembrane</keyword>
<feature type="transmembrane region" description="Helical" evidence="2">
    <location>
        <begin position="505"/>
        <end position="524"/>
    </location>
</feature>
<evidence type="ECO:0000313" key="3">
    <source>
        <dbReference type="EMBL" id="SGZ48239.1"/>
    </source>
</evidence>
<dbReference type="SUPFAM" id="SSF103473">
    <property type="entry name" value="MFS general substrate transporter"/>
    <property type="match status" value="2"/>
</dbReference>
<dbReference type="GO" id="GO:0016020">
    <property type="term" value="C:membrane"/>
    <property type="evidence" value="ECO:0007669"/>
    <property type="project" value="UniProtKB-SubCell"/>
</dbReference>
<feature type="transmembrane region" description="Helical" evidence="2">
    <location>
        <begin position="12"/>
        <end position="32"/>
    </location>
</feature>
<name>A0A1L0BBL1_9ASCO</name>
<dbReference type="GO" id="GO:0022857">
    <property type="term" value="F:transmembrane transporter activity"/>
    <property type="evidence" value="ECO:0007669"/>
    <property type="project" value="InterPro"/>
</dbReference>
<keyword evidence="2" id="KW-0472">Membrane</keyword>
<dbReference type="AlphaFoldDB" id="A0A1L0BBL1"/>
<keyword evidence="2" id="KW-1133">Transmembrane helix</keyword>
<evidence type="ECO:0000313" key="4">
    <source>
        <dbReference type="Proteomes" id="UP000182259"/>
    </source>
</evidence>
<dbReference type="InterPro" id="IPR036259">
    <property type="entry name" value="MFS_trans_sf"/>
</dbReference>
<dbReference type="Pfam" id="PF07690">
    <property type="entry name" value="MFS_1"/>
    <property type="match status" value="1"/>
</dbReference>
<evidence type="ECO:0000256" key="2">
    <source>
        <dbReference type="SAM" id="Phobius"/>
    </source>
</evidence>
<feature type="transmembrane region" description="Helical" evidence="2">
    <location>
        <begin position="409"/>
        <end position="428"/>
    </location>
</feature>
<dbReference type="InterPro" id="IPR011701">
    <property type="entry name" value="MFS"/>
</dbReference>
<feature type="transmembrane region" description="Helical" evidence="2">
    <location>
        <begin position="122"/>
        <end position="143"/>
    </location>
</feature>
<dbReference type="PANTHER" id="PTHR23524">
    <property type="entry name" value="TRANSPORTER, PUTATIVE (AFU_ORTHOLOGUE AFUA_8G04850)-RELATED"/>
    <property type="match status" value="1"/>
</dbReference>
<feature type="transmembrane region" description="Helical" evidence="2">
    <location>
        <begin position="94"/>
        <end position="110"/>
    </location>
</feature>
<feature type="transmembrane region" description="Helical" evidence="2">
    <location>
        <begin position="52"/>
        <end position="74"/>
    </location>
</feature>
<feature type="transmembrane region" description="Helical" evidence="2">
    <location>
        <begin position="315"/>
        <end position="337"/>
    </location>
</feature>
<feature type="transmembrane region" description="Helical" evidence="2">
    <location>
        <begin position="253"/>
        <end position="274"/>
    </location>
</feature>
<sequence length="528" mass="57181">MDFLNPNYKVRNLLVLNAAGFSCISLVVFLLATQPFYLSDVIGVPPEKVGSAIGTLGAVDELVAVIVAPLLGTLNDRINGWAWNHSRFPSGSRILELVSFSVLALSLLGYGQFATKLFPDLWFWRAIFAVGVSGCMSIVTVMLHEVNNSDFRWSHMAFWRTQFKNHGERLLDGNGELDTDNGGNNELPTVEDDVFRIEEGPTQQTNKKHGSLAALLGVSTGLGAVFSVLFFLTLPVRLSSWYPDLSSKESLQLSYTLLGYFSAVCGVVVVVFAYDCVKQRRLSGHTPDLELPDTTYFELLKQGLDASRNNLRIQLAYVAAFVSRSTAVATAVFIPLMVYKFYYNSGLCGAEDLQNSLKVRSDLPLKTSCYDGYIFLAILTGVAQTVALVSSPIWGILVDSKKLGSRATLAVASAFGMLGTFGLCLVGRGDVYDPRTATCFILVSLLGLSQIGTIIASMSIVSSVGQTVERTEHRVIGSISGLYSLCGGVGILVITIIGGRWSDHWVFGPFLLLGTFNAALAAVATRRG</sequence>
<feature type="transmembrane region" description="Helical" evidence="2">
    <location>
        <begin position="373"/>
        <end position="397"/>
    </location>
</feature>
<feature type="transmembrane region" description="Helical" evidence="2">
    <location>
        <begin position="212"/>
        <end position="233"/>
    </location>
</feature>
<feature type="transmembrane region" description="Helical" evidence="2">
    <location>
        <begin position="440"/>
        <end position="461"/>
    </location>
</feature>
<dbReference type="Proteomes" id="UP000182259">
    <property type="component" value="Chromosome I"/>
</dbReference>
<comment type="subcellular location">
    <subcellularLocation>
        <location evidence="1">Membrane</location>
        <topology evidence="1">Multi-pass membrane protein</topology>
    </subcellularLocation>
</comment>
<reference evidence="3 4" key="1">
    <citation type="submission" date="2016-10" db="EMBL/GenBank/DDBJ databases">
        <authorList>
            <person name="de Groot N.N."/>
        </authorList>
    </citation>
    <scope>NUCLEOTIDE SEQUENCE [LARGE SCALE GENOMIC DNA]</scope>
    <source>
        <strain evidence="3 4">PYCC 4715</strain>
    </source>
</reference>
<feature type="transmembrane region" description="Helical" evidence="2">
    <location>
        <begin position="482"/>
        <end position="499"/>
    </location>
</feature>
<gene>
    <name evidence="3" type="ORF">SAMEA4029009_CIC11G00000005883</name>
</gene>
<dbReference type="EMBL" id="LT635764">
    <property type="protein sequence ID" value="SGZ48239.1"/>
    <property type="molecule type" value="Genomic_DNA"/>
</dbReference>
<dbReference type="PANTHER" id="PTHR23524:SF1">
    <property type="entry name" value="MRH DOMAIN-CONTAINING PROTEIN-RELATED"/>
    <property type="match status" value="1"/>
</dbReference>
<proteinExistence type="predicted"/>